<comment type="function">
    <text evidence="5">Required for the activity of the bacterial periplasmic transport system of putrescine.</text>
</comment>
<keyword evidence="3 7" id="KW-0732">Signal</keyword>
<evidence type="ECO:0000313" key="8">
    <source>
        <dbReference type="EMBL" id="MBB5193040.1"/>
    </source>
</evidence>
<evidence type="ECO:0000256" key="3">
    <source>
        <dbReference type="ARBA" id="ARBA00022729"/>
    </source>
</evidence>
<dbReference type="Gene3D" id="3.40.190.10">
    <property type="entry name" value="Periplasmic binding protein-like II"/>
    <property type="match status" value="2"/>
</dbReference>
<proteinExistence type="inferred from homology"/>
<dbReference type="PRINTS" id="PR00909">
    <property type="entry name" value="SPERMDNBNDNG"/>
</dbReference>
<dbReference type="InterPro" id="IPR006059">
    <property type="entry name" value="SBP"/>
</dbReference>
<organism evidence="8 9">
    <name type="scientific">Silvimonas terrae</name>
    <dbReference type="NCBI Taxonomy" id="300266"/>
    <lineage>
        <taxon>Bacteria</taxon>
        <taxon>Pseudomonadati</taxon>
        <taxon>Pseudomonadota</taxon>
        <taxon>Betaproteobacteria</taxon>
        <taxon>Neisseriales</taxon>
        <taxon>Chitinibacteraceae</taxon>
        <taxon>Silvimonas</taxon>
    </lineage>
</organism>
<evidence type="ECO:0000256" key="2">
    <source>
        <dbReference type="ARBA" id="ARBA00022448"/>
    </source>
</evidence>
<comment type="caution">
    <text evidence="8">The sequence shown here is derived from an EMBL/GenBank/DDBJ whole genome shotgun (WGS) entry which is preliminary data.</text>
</comment>
<evidence type="ECO:0000313" key="9">
    <source>
        <dbReference type="Proteomes" id="UP000543030"/>
    </source>
</evidence>
<dbReference type="AlphaFoldDB" id="A0A840RKP2"/>
<protein>
    <recommendedName>
        <fullName evidence="5">Putrescine-binding periplasmic protein</fullName>
    </recommendedName>
</protein>
<dbReference type="GO" id="GO:0019808">
    <property type="term" value="F:polyamine binding"/>
    <property type="evidence" value="ECO:0007669"/>
    <property type="project" value="InterPro"/>
</dbReference>
<gene>
    <name evidence="8" type="ORF">HNQ50_003794</name>
</gene>
<accession>A0A840RKP2</accession>
<dbReference type="Pfam" id="PF13416">
    <property type="entry name" value="SBP_bac_8"/>
    <property type="match status" value="1"/>
</dbReference>
<dbReference type="PIRSF" id="PIRSF019574">
    <property type="entry name" value="Periplasmic_polyamine_BP"/>
    <property type="match status" value="1"/>
</dbReference>
<dbReference type="GO" id="GO:0015846">
    <property type="term" value="P:polyamine transport"/>
    <property type="evidence" value="ECO:0007669"/>
    <property type="project" value="InterPro"/>
</dbReference>
<feature type="binding site" evidence="6">
    <location>
        <begin position="169"/>
        <end position="172"/>
    </location>
    <ligand>
        <name>spermidine</name>
        <dbReference type="ChEBI" id="CHEBI:57834"/>
    </ligand>
</feature>
<evidence type="ECO:0000256" key="6">
    <source>
        <dbReference type="PIRSR" id="PIRSR019574-1"/>
    </source>
</evidence>
<keyword evidence="4 5" id="KW-0574">Periplasm</keyword>
<comment type="subcellular location">
    <subcellularLocation>
        <location evidence="1 5">Periplasm</location>
    </subcellularLocation>
</comment>
<keyword evidence="9" id="KW-1185">Reference proteome</keyword>
<dbReference type="CDD" id="cd13590">
    <property type="entry name" value="PBP2_PotD_PotF_like"/>
    <property type="match status" value="1"/>
</dbReference>
<sequence length="356" mass="39680">MKKQFLALMLAAGAAMGTAQAEDVLHIYNWNNYIAPETVKHFEADCKCKVVQDYYGAMEEMLAKLAAGAKGYDIVVPTGFALPPLIKQGLVQPLDKSKIPNLKNMNPAFMNSQFDKGNVYSVPYAFTTTLIGYNDKKIKELGIDPTSWSAIFDPKVLEKIKGKVTVLDDPKELFAAAMMYNGFNPNSTDINQWQKAKDTIIKAKPYWAAFNNQSYIKELTVGNIWLAHGYSNDMFQANTDAHTAKRPFNIAYTLQKEGNTLSVDNMMVMKGAPRPDLAFKFINFMLDGKNSSELTNMIGSGNPNAAAAQFVSPDIKKINAVFPTADNMKKLYQLNSLEGKPLRDLNRLWTEVKTAR</sequence>
<comment type="similarity">
    <text evidence="5">Belongs to the bacterial solute-binding protein PotD/PotF family.</text>
</comment>
<name>A0A840RKP2_9NEIS</name>
<dbReference type="PANTHER" id="PTHR30222:SF17">
    <property type="entry name" value="SPERMIDINE_PUTRESCINE-BINDING PERIPLASMIC PROTEIN"/>
    <property type="match status" value="1"/>
</dbReference>
<evidence type="ECO:0000256" key="4">
    <source>
        <dbReference type="ARBA" id="ARBA00022764"/>
    </source>
</evidence>
<dbReference type="PANTHER" id="PTHR30222">
    <property type="entry name" value="SPERMIDINE/PUTRESCINE-BINDING PERIPLASMIC PROTEIN"/>
    <property type="match status" value="1"/>
</dbReference>
<feature type="signal peptide" evidence="7">
    <location>
        <begin position="1"/>
        <end position="21"/>
    </location>
</feature>
<dbReference type="EMBL" id="JACHHN010000009">
    <property type="protein sequence ID" value="MBB5193040.1"/>
    <property type="molecule type" value="Genomic_DNA"/>
</dbReference>
<dbReference type="Proteomes" id="UP000543030">
    <property type="component" value="Unassembled WGS sequence"/>
</dbReference>
<dbReference type="InterPro" id="IPR001188">
    <property type="entry name" value="Sperm_putr-bd"/>
</dbReference>
<evidence type="ECO:0000256" key="5">
    <source>
        <dbReference type="PIRNR" id="PIRNR019574"/>
    </source>
</evidence>
<dbReference type="RefSeq" id="WP_184102695.1">
    <property type="nucleotide sequence ID" value="NZ_JACHHN010000009.1"/>
</dbReference>
<evidence type="ECO:0000256" key="7">
    <source>
        <dbReference type="SAM" id="SignalP"/>
    </source>
</evidence>
<dbReference type="GO" id="GO:0042597">
    <property type="term" value="C:periplasmic space"/>
    <property type="evidence" value="ECO:0007669"/>
    <property type="project" value="UniProtKB-SubCell"/>
</dbReference>
<feature type="chain" id="PRO_5032841396" description="Putrescine-binding periplasmic protein" evidence="7">
    <location>
        <begin position="22"/>
        <end position="356"/>
    </location>
</feature>
<evidence type="ECO:0000256" key="1">
    <source>
        <dbReference type="ARBA" id="ARBA00004418"/>
    </source>
</evidence>
<reference evidence="8 9" key="1">
    <citation type="submission" date="2020-08" db="EMBL/GenBank/DDBJ databases">
        <title>Genomic Encyclopedia of Type Strains, Phase IV (KMG-IV): sequencing the most valuable type-strain genomes for metagenomic binning, comparative biology and taxonomic classification.</title>
        <authorList>
            <person name="Goeker M."/>
        </authorList>
    </citation>
    <scope>NUCLEOTIDE SEQUENCE [LARGE SCALE GENOMIC DNA]</scope>
    <source>
        <strain evidence="8 9">DSM 18233</strain>
    </source>
</reference>
<keyword evidence="2 5" id="KW-0813">Transport</keyword>
<dbReference type="SUPFAM" id="SSF53850">
    <property type="entry name" value="Periplasmic binding protein-like II"/>
    <property type="match status" value="1"/>
</dbReference>